<accession>A0A1F4ULH3</accession>
<protein>
    <recommendedName>
        <fullName evidence="4">YggT family protein</fullName>
    </recommendedName>
</protein>
<evidence type="ECO:0000313" key="2">
    <source>
        <dbReference type="EMBL" id="OGC45821.1"/>
    </source>
</evidence>
<name>A0A1F4ULH3_UNCKA</name>
<proteinExistence type="predicted"/>
<evidence type="ECO:0000313" key="3">
    <source>
        <dbReference type="Proteomes" id="UP000178615"/>
    </source>
</evidence>
<keyword evidence="1" id="KW-1133">Transmembrane helix</keyword>
<feature type="transmembrane region" description="Helical" evidence="1">
    <location>
        <begin position="82"/>
        <end position="102"/>
    </location>
</feature>
<sequence>MATQVKVAATKSQTIEYLIYFFFGILEILLAFRLIFKLAGAGLTSTFVGFIYGITGLFILPFEGIFSRGITQGLETTSILEPATIIALVVYAFVAWGIVKLVHIFSGEQQTS</sequence>
<reference evidence="2 3" key="1">
    <citation type="journal article" date="2016" name="Nat. Commun.">
        <title>Thousands of microbial genomes shed light on interconnected biogeochemical processes in an aquifer system.</title>
        <authorList>
            <person name="Anantharaman K."/>
            <person name="Brown C.T."/>
            <person name="Hug L.A."/>
            <person name="Sharon I."/>
            <person name="Castelle C.J."/>
            <person name="Probst A.J."/>
            <person name="Thomas B.C."/>
            <person name="Singh A."/>
            <person name="Wilkins M.J."/>
            <person name="Karaoz U."/>
            <person name="Brodie E.L."/>
            <person name="Williams K.H."/>
            <person name="Hubbard S.S."/>
            <person name="Banfield J.F."/>
        </authorList>
    </citation>
    <scope>NUCLEOTIDE SEQUENCE [LARGE SCALE GENOMIC DNA]</scope>
</reference>
<evidence type="ECO:0000256" key="1">
    <source>
        <dbReference type="SAM" id="Phobius"/>
    </source>
</evidence>
<feature type="transmembrane region" description="Helical" evidence="1">
    <location>
        <begin position="17"/>
        <end position="36"/>
    </location>
</feature>
<keyword evidence="1" id="KW-0472">Membrane</keyword>
<evidence type="ECO:0008006" key="4">
    <source>
        <dbReference type="Google" id="ProtNLM"/>
    </source>
</evidence>
<organism evidence="2 3">
    <name type="scientific">candidate division WWE3 bacterium RBG_19FT_COMBO_34_6</name>
    <dbReference type="NCBI Taxonomy" id="1802612"/>
    <lineage>
        <taxon>Bacteria</taxon>
        <taxon>Katanobacteria</taxon>
    </lineage>
</organism>
<dbReference type="AlphaFoldDB" id="A0A1F4ULH3"/>
<dbReference type="Proteomes" id="UP000178615">
    <property type="component" value="Unassembled WGS sequence"/>
</dbReference>
<dbReference type="EMBL" id="MEUV01000021">
    <property type="protein sequence ID" value="OGC45821.1"/>
    <property type="molecule type" value="Genomic_DNA"/>
</dbReference>
<gene>
    <name evidence="2" type="ORF">A2V49_00180</name>
</gene>
<comment type="caution">
    <text evidence="2">The sequence shown here is derived from an EMBL/GenBank/DDBJ whole genome shotgun (WGS) entry which is preliminary data.</text>
</comment>
<feature type="transmembrane region" description="Helical" evidence="1">
    <location>
        <begin position="43"/>
        <end position="62"/>
    </location>
</feature>
<keyword evidence="1" id="KW-0812">Transmembrane</keyword>